<evidence type="ECO:0000256" key="1">
    <source>
        <dbReference type="SAM" id="MobiDB-lite"/>
    </source>
</evidence>
<dbReference type="EMBL" id="BARS01026152">
    <property type="protein sequence ID" value="GAG12259.1"/>
    <property type="molecule type" value="Genomic_DNA"/>
</dbReference>
<feature type="non-terminal residue" evidence="3">
    <location>
        <position position="101"/>
    </location>
</feature>
<keyword evidence="2" id="KW-0472">Membrane</keyword>
<evidence type="ECO:0000256" key="2">
    <source>
        <dbReference type="SAM" id="Phobius"/>
    </source>
</evidence>
<accession>X0V2D0</accession>
<keyword evidence="2" id="KW-0812">Transmembrane</keyword>
<keyword evidence="2" id="KW-1133">Transmembrane helix</keyword>
<sequence length="101" mass="11230">MDVPDLLKKLERVKAPPDFEQKILAQLSLRKRKKQRIKYLRPSLAGAFSAALVFFIVVNVFVLPKKGPLEVADLEKGLASSSTFQRGGEPRNGETIPIIEA</sequence>
<dbReference type="AlphaFoldDB" id="X0V2D0"/>
<proteinExistence type="predicted"/>
<protein>
    <submittedName>
        <fullName evidence="3">Uncharacterized protein</fullName>
    </submittedName>
</protein>
<feature type="transmembrane region" description="Helical" evidence="2">
    <location>
        <begin position="39"/>
        <end position="62"/>
    </location>
</feature>
<name>X0V2D0_9ZZZZ</name>
<feature type="region of interest" description="Disordered" evidence="1">
    <location>
        <begin position="82"/>
        <end position="101"/>
    </location>
</feature>
<evidence type="ECO:0000313" key="3">
    <source>
        <dbReference type="EMBL" id="GAG12259.1"/>
    </source>
</evidence>
<reference evidence="3" key="1">
    <citation type="journal article" date="2014" name="Front. Microbiol.">
        <title>High frequency of phylogenetically diverse reductive dehalogenase-homologous genes in deep subseafloor sedimentary metagenomes.</title>
        <authorList>
            <person name="Kawai M."/>
            <person name="Futagami T."/>
            <person name="Toyoda A."/>
            <person name="Takaki Y."/>
            <person name="Nishi S."/>
            <person name="Hori S."/>
            <person name="Arai W."/>
            <person name="Tsubouchi T."/>
            <person name="Morono Y."/>
            <person name="Uchiyama I."/>
            <person name="Ito T."/>
            <person name="Fujiyama A."/>
            <person name="Inagaki F."/>
            <person name="Takami H."/>
        </authorList>
    </citation>
    <scope>NUCLEOTIDE SEQUENCE</scope>
    <source>
        <strain evidence="3">Expedition CK06-06</strain>
    </source>
</reference>
<organism evidence="3">
    <name type="scientific">marine sediment metagenome</name>
    <dbReference type="NCBI Taxonomy" id="412755"/>
    <lineage>
        <taxon>unclassified sequences</taxon>
        <taxon>metagenomes</taxon>
        <taxon>ecological metagenomes</taxon>
    </lineage>
</organism>
<gene>
    <name evidence="3" type="ORF">S01H1_41246</name>
</gene>
<comment type="caution">
    <text evidence="3">The sequence shown here is derived from an EMBL/GenBank/DDBJ whole genome shotgun (WGS) entry which is preliminary data.</text>
</comment>